<keyword evidence="3" id="KW-1185">Reference proteome</keyword>
<keyword evidence="2" id="KW-0808">Transferase</keyword>
<dbReference type="PANTHER" id="PTHR43441">
    <property type="entry name" value="RIBOSOMAL-PROTEIN-SERINE ACETYLTRANSFERASE"/>
    <property type="match status" value="1"/>
</dbReference>
<dbReference type="EMBL" id="JBHTCM010000010">
    <property type="protein sequence ID" value="MFC7333917.1"/>
    <property type="molecule type" value="Genomic_DNA"/>
</dbReference>
<dbReference type="InterPro" id="IPR000182">
    <property type="entry name" value="GNAT_dom"/>
</dbReference>
<keyword evidence="2" id="KW-0012">Acyltransferase</keyword>
<dbReference type="CDD" id="cd04301">
    <property type="entry name" value="NAT_SF"/>
    <property type="match status" value="1"/>
</dbReference>
<comment type="caution">
    <text evidence="2">The sequence shown here is derived from an EMBL/GenBank/DDBJ whole genome shotgun (WGS) entry which is preliminary data.</text>
</comment>
<feature type="domain" description="N-acetyltransferase" evidence="1">
    <location>
        <begin position="15"/>
        <end position="177"/>
    </location>
</feature>
<protein>
    <submittedName>
        <fullName evidence="2">GNAT family N-acetyltransferase</fullName>
        <ecNumber evidence="2">2.3.-.-</ecNumber>
    </submittedName>
</protein>
<dbReference type="GO" id="GO:0016746">
    <property type="term" value="F:acyltransferase activity"/>
    <property type="evidence" value="ECO:0007669"/>
    <property type="project" value="UniProtKB-KW"/>
</dbReference>
<evidence type="ECO:0000313" key="3">
    <source>
        <dbReference type="Proteomes" id="UP001596456"/>
    </source>
</evidence>
<gene>
    <name evidence="2" type="ORF">ACFQPS_12155</name>
</gene>
<dbReference type="InterPro" id="IPR016181">
    <property type="entry name" value="Acyl_CoA_acyltransferase"/>
</dbReference>
<dbReference type="Proteomes" id="UP001596456">
    <property type="component" value="Unassembled WGS sequence"/>
</dbReference>
<reference evidence="3" key="1">
    <citation type="journal article" date="2019" name="Int. J. Syst. Evol. Microbiol.">
        <title>The Global Catalogue of Microorganisms (GCM) 10K type strain sequencing project: providing services to taxonomists for standard genome sequencing and annotation.</title>
        <authorList>
            <consortium name="The Broad Institute Genomics Platform"/>
            <consortium name="The Broad Institute Genome Sequencing Center for Infectious Disease"/>
            <person name="Wu L."/>
            <person name="Ma J."/>
        </authorList>
    </citation>
    <scope>NUCLEOTIDE SEQUENCE [LARGE SCALE GENOMIC DNA]</scope>
    <source>
        <strain evidence="3">CGMCC 1.16275</strain>
    </source>
</reference>
<sequence length="197" mass="21768">MTETPQHRPLRTRRLLLRPLTVADAPALFPVFSDPDSMRWFGELHRTQADTEALFHDYTVGPYAAGARQWAILPAGGGAPVGSLSLHRMQQGMCQTGYILVPAARGRGLASEALAAVLTHAFLELGLHRVEAKVDPDNIASLRTVERLGFVREARLRRSFPARDEWRDEVVFGLLAREWLDRAPEVAGRIRAAGASP</sequence>
<dbReference type="InterPro" id="IPR051908">
    <property type="entry name" value="Ribosomal_N-acetyltransferase"/>
</dbReference>
<dbReference type="Gene3D" id="3.40.630.30">
    <property type="match status" value="1"/>
</dbReference>
<dbReference type="Pfam" id="PF13302">
    <property type="entry name" value="Acetyltransf_3"/>
    <property type="match status" value="1"/>
</dbReference>
<accession>A0ABW2KXK5</accession>
<dbReference type="PROSITE" id="PS51186">
    <property type="entry name" value="GNAT"/>
    <property type="match status" value="1"/>
</dbReference>
<dbReference type="RefSeq" id="WP_377359309.1">
    <property type="nucleotide sequence ID" value="NZ_JBHTCM010000010.1"/>
</dbReference>
<dbReference type="EC" id="2.3.-.-" evidence="2"/>
<proteinExistence type="predicted"/>
<organism evidence="2 3">
    <name type="scientific">Rhodocista pekingensis</name>
    <dbReference type="NCBI Taxonomy" id="201185"/>
    <lineage>
        <taxon>Bacteria</taxon>
        <taxon>Pseudomonadati</taxon>
        <taxon>Pseudomonadota</taxon>
        <taxon>Alphaproteobacteria</taxon>
        <taxon>Rhodospirillales</taxon>
        <taxon>Azospirillaceae</taxon>
        <taxon>Rhodocista</taxon>
    </lineage>
</organism>
<name>A0ABW2KXK5_9PROT</name>
<dbReference type="SUPFAM" id="SSF55729">
    <property type="entry name" value="Acyl-CoA N-acyltransferases (Nat)"/>
    <property type="match status" value="1"/>
</dbReference>
<dbReference type="PANTHER" id="PTHR43441:SF11">
    <property type="entry name" value="RIBOSOMAL-PROTEIN-SERINE ACETYLTRANSFERASE"/>
    <property type="match status" value="1"/>
</dbReference>
<evidence type="ECO:0000259" key="1">
    <source>
        <dbReference type="PROSITE" id="PS51186"/>
    </source>
</evidence>
<evidence type="ECO:0000313" key="2">
    <source>
        <dbReference type="EMBL" id="MFC7333917.1"/>
    </source>
</evidence>